<evidence type="ECO:0000259" key="7">
    <source>
        <dbReference type="PROSITE" id="PS50075"/>
    </source>
</evidence>
<dbReference type="Pfam" id="PF00550">
    <property type="entry name" value="PP-binding"/>
    <property type="match status" value="2"/>
</dbReference>
<dbReference type="Gene3D" id="1.10.1200.10">
    <property type="entry name" value="ACP-like"/>
    <property type="match status" value="2"/>
</dbReference>
<keyword evidence="6" id="KW-1133">Transmembrane helix</keyword>
<dbReference type="PROSITE" id="PS50075">
    <property type="entry name" value="CARRIER"/>
    <property type="match status" value="2"/>
</dbReference>
<evidence type="ECO:0000256" key="2">
    <source>
        <dbReference type="ARBA" id="ARBA00022450"/>
    </source>
</evidence>
<gene>
    <name evidence="8" type="ORF">H6G74_00960</name>
</gene>
<keyword evidence="6" id="KW-0812">Transmembrane</keyword>
<keyword evidence="2" id="KW-0596">Phosphopantetheine</keyword>
<protein>
    <submittedName>
        <fullName evidence="8">Amino acid adenylation domain-containing protein</fullName>
    </submittedName>
</protein>
<dbReference type="SMART" id="SM00823">
    <property type="entry name" value="PKS_PP"/>
    <property type="match status" value="2"/>
</dbReference>
<evidence type="ECO:0000256" key="1">
    <source>
        <dbReference type="ARBA" id="ARBA00001957"/>
    </source>
</evidence>
<evidence type="ECO:0000256" key="6">
    <source>
        <dbReference type="SAM" id="Phobius"/>
    </source>
</evidence>
<dbReference type="InterPro" id="IPR029063">
    <property type="entry name" value="SAM-dependent_MTases_sf"/>
</dbReference>
<proteinExistence type="predicted"/>
<dbReference type="SUPFAM" id="SSF47336">
    <property type="entry name" value="ACP-like"/>
    <property type="match status" value="2"/>
</dbReference>
<dbReference type="Gene3D" id="3.40.50.980">
    <property type="match status" value="2"/>
</dbReference>
<sequence length="2150" mass="240512">MNQYSSSFQPSDVFSATSYTNDEFSLSNCRTVVELLGWRSSTQGNQDIFTFLLDGETEQARLTYQELDRLARRTAAQLQAMGLAGERALLLYPAGLDFLIAFFGCLYAGVVAVTAYPPRNQRNTPRIQAIAQDAQAAIALTTTDILPTVQSLMSQKTDLGSLQWLTTDNITPGIEDNWQQPHIDQDSLAFLQYTSGSTGTPKGVMISHGNLLHNAQTTRQFMEHSPASKFVTWLPMYHDMGLIGGILQPLYGGFPCIIMPPAAFLQRPYRWLQAISHYRGTTSGGPNFAYDLCVQKITPEQKATLDLSSWNIAFNGAEPIRHDTLERFAEAFAECGFRKEAFYPCYGMAETTLMVAGVQKAAPPKIKALQKSALASHQVVESSVVGGDDTSYFVSCGQIIPDQKVVIANPDTLKSCQPDEIGEIWVAGLSVGQGYWHRPAETTETFGAYLADTDEGPFLRTGDLGFLQDGELFITGRAKDLIIIRGRNLYPQDIELTAERSHSSLRPGANAAFTVLVNNEEKLVVVQELEFRAKPNLETVINAIRQAVTEEHEVQVYAVVLIKPGTICKTSSGKIQRRATRAQFESGELNIVASNILKASDTVQESIQLQRSQLLTLAVQERQTVLEQYLIAQIANVLAIAPDNIPLQAPLSTLGLDSLKVFELKNRVEVDLEVEISIADFFEGMSPRSLATKILTQITAAAFIPAVPLNPIPQAEVYPLSFAQQRLWFLDRLQPGNPAYNISLAVNLQGELDIILLEQSLNEIVRRHEALRTTLNVVNGQPVQIITPSLKLFLSVIDDQKNIASSVQQFLTEQSQRPFDLTKGPLLRAELLRLAPQEHILLLEMHHIISDGWSSEVFLQEIASLYKAFLTGTASSLPEISIQYKDFAHWQRQWLQGEILQTQLSYWKKQLQDIPAALQLPTDRPRPTVQTSNGAQQSLELSEVLINRLKAIAHQKGVTLFMLLLAAFQTFLYRYTGQDDIAVGSPIANRNRNEIKGLIGFFVNTLVLRTDLSGDPNFDELLKRVKKVALEAYTHQDLPFDQLVEAVQPERDTSRTPLFQVMFNIQDYSHLPEMPGLAVNLVKIDTKTAQFDLSVSIDITHQAVTALFEYNTDLFDAATIAKMLRHFENLLSGIAAEPQTRLSNLPLLSEADRQELLEFSTNQSPNSHSQSQQSIHQQFAAQVERTPDAVAVIFENQSLTYRELNQRSNQLAHYLKTLGLRPEVLVGICIERSLEMVVGLLAILKAGGAYLPLDPAYPQERLALMLKDAQVSVLLTTSTQAEKLPEHQAQVICLDTDWEVISRESQENPIHQTQPENIAYVIYTSGSTGTPKGVMIQHHALSSYVNTACIELGIKSSDRILQFTSISFDVAAEEIFPCLLQGATLILRTEQMLNSIEEFLKQCQNFGLTILDLPTSFWHQLTDELSRGKLVLPPTVRLVLIGGEKAESSRWKIWQQQVGEKVRLINCYGPTETTISATMCDLSALKTIGSELPIGKPIHGIQAYILDAALQLVPVGVPGELYLGGVGIARGYRHRPELTAEKFIPNPYSTESGARLYRTGDLVRYRLDGSIEFLGRIDNQVKIRGFRIELGEIEAVLNQHSDVQESVVIASQDVSGNQRLIAYVVPENRHINLFNEQDKQQEDQIEIWPSVGEYPVYDEFLYYAMTNDQRRNHSYKVAIQQLVKDKVVVEVGTGKDAILSRFCVEAGAKKVYAIEMGDEAYHQAEAQIKKLGLSEKITLIYGDATQVNLPELADVCVSEIIGTIASSEGVTVILNDARRFLKQDGIMIPCKGITKIAPVCLPNELLDNPRFTDVTAYYAKQVFEEVGYPFDIRLCLKKFSQSNIIANVEIFENLDFTKATPPEYCHEVNFTFNKTSQLDGFLLWLNLETITGEVIDVVEHEYSWLPVYFPVFYPGIQISAGDTIQAICKTTISDNQLNPDYEIKGCLIQGNGEKIEFEYKSYHHQRVFKQTPFYEQFFSQLESDQSIKPGNLAQRLRDYLKERLPEYMVPSHFIPLQALPLSPNGKLDRRALPTPQDANSDLAGNYVAPRNEIEKAIAAIWQEVLQTKTVGMNDNFFDLGGHSLLALKVQSKLQQIIQKNILVTDLFKYPNISSLAQYLSQDTSQKDTFQGIRNRAEKQKAAMKRQRQSR</sequence>
<dbReference type="InterPro" id="IPR023213">
    <property type="entry name" value="CAT-like_dom_sf"/>
</dbReference>
<dbReference type="RefSeq" id="WP_190965879.1">
    <property type="nucleotide sequence ID" value="NZ_JACJTB010000001.1"/>
</dbReference>
<dbReference type="Gene3D" id="3.40.50.150">
    <property type="entry name" value="Vaccinia Virus protein VP39"/>
    <property type="match status" value="1"/>
</dbReference>
<dbReference type="CDD" id="cd19531">
    <property type="entry name" value="LCL_NRPS-like"/>
    <property type="match status" value="1"/>
</dbReference>
<dbReference type="InterPro" id="IPR042099">
    <property type="entry name" value="ANL_N_sf"/>
</dbReference>
<keyword evidence="4" id="KW-0276">Fatty acid metabolism</keyword>
<dbReference type="PROSITE" id="PS51678">
    <property type="entry name" value="SAM_MT_PRMT"/>
    <property type="match status" value="1"/>
</dbReference>
<dbReference type="InterPro" id="IPR035075">
    <property type="entry name" value="PRMT5"/>
</dbReference>
<dbReference type="InterPro" id="IPR020806">
    <property type="entry name" value="PKS_PP-bd"/>
</dbReference>
<accession>A0ABR8FPL5</accession>
<dbReference type="SUPFAM" id="SSF56801">
    <property type="entry name" value="Acetyl-CoA synthetase-like"/>
    <property type="match status" value="2"/>
</dbReference>
<feature type="domain" description="Carrier" evidence="7">
    <location>
        <begin position="621"/>
        <end position="698"/>
    </location>
</feature>
<dbReference type="NCBIfam" id="TIGR01733">
    <property type="entry name" value="AA-adenyl-dom"/>
    <property type="match status" value="1"/>
</dbReference>
<dbReference type="Gene3D" id="3.30.559.30">
    <property type="entry name" value="Nonribosomal peptide synthetase, condensation domain"/>
    <property type="match status" value="1"/>
</dbReference>
<evidence type="ECO:0000313" key="9">
    <source>
        <dbReference type="Proteomes" id="UP000603457"/>
    </source>
</evidence>
<reference evidence="8 9" key="1">
    <citation type="journal article" date="2020" name="ISME J.">
        <title>Comparative genomics reveals insights into cyanobacterial evolution and habitat adaptation.</title>
        <authorList>
            <person name="Chen M.Y."/>
            <person name="Teng W.K."/>
            <person name="Zhao L."/>
            <person name="Hu C.X."/>
            <person name="Zhou Y.K."/>
            <person name="Han B.P."/>
            <person name="Song L.R."/>
            <person name="Shu W.S."/>
        </authorList>
    </citation>
    <scope>NUCLEOTIDE SEQUENCE [LARGE SCALE GENOMIC DNA]</scope>
    <source>
        <strain evidence="8 9">FACHB-130</strain>
    </source>
</reference>
<dbReference type="Gene3D" id="3.40.50.12780">
    <property type="entry name" value="N-terminal domain of ligase-like"/>
    <property type="match status" value="1"/>
</dbReference>
<dbReference type="Pfam" id="PF00668">
    <property type="entry name" value="Condensation"/>
    <property type="match status" value="1"/>
</dbReference>
<organism evidence="8 9">
    <name type="scientific">Nostoc spongiaeforme FACHB-130</name>
    <dbReference type="NCBI Taxonomy" id="1357510"/>
    <lineage>
        <taxon>Bacteria</taxon>
        <taxon>Bacillati</taxon>
        <taxon>Cyanobacteriota</taxon>
        <taxon>Cyanophyceae</taxon>
        <taxon>Nostocales</taxon>
        <taxon>Nostocaceae</taxon>
        <taxon>Nostoc</taxon>
    </lineage>
</organism>
<keyword evidence="3" id="KW-0597">Phosphoprotein</keyword>
<dbReference type="InterPro" id="IPR010071">
    <property type="entry name" value="AA_adenyl_dom"/>
</dbReference>
<evidence type="ECO:0000313" key="8">
    <source>
        <dbReference type="EMBL" id="MBD2592895.1"/>
    </source>
</evidence>
<dbReference type="InterPro" id="IPR009081">
    <property type="entry name" value="PP-bd_ACP"/>
</dbReference>
<evidence type="ECO:0000256" key="5">
    <source>
        <dbReference type="ARBA" id="ARBA00023098"/>
    </source>
</evidence>
<dbReference type="InterPro" id="IPR036736">
    <property type="entry name" value="ACP-like_sf"/>
</dbReference>
<evidence type="ECO:0000256" key="4">
    <source>
        <dbReference type="ARBA" id="ARBA00022832"/>
    </source>
</evidence>
<dbReference type="EMBL" id="JACJTB010000001">
    <property type="protein sequence ID" value="MBD2592895.1"/>
    <property type="molecule type" value="Genomic_DNA"/>
</dbReference>
<dbReference type="PANTHER" id="PTHR45527:SF1">
    <property type="entry name" value="FATTY ACID SYNTHASE"/>
    <property type="match status" value="1"/>
</dbReference>
<dbReference type="InterPro" id="IPR000873">
    <property type="entry name" value="AMP-dep_synth/lig_dom"/>
</dbReference>
<keyword evidence="5" id="KW-0443">Lipid metabolism</keyword>
<keyword evidence="6" id="KW-0472">Membrane</keyword>
<dbReference type="SUPFAM" id="SSF52777">
    <property type="entry name" value="CoA-dependent acyltransferases"/>
    <property type="match status" value="2"/>
</dbReference>
<dbReference type="CDD" id="cd05931">
    <property type="entry name" value="FAAL"/>
    <property type="match status" value="1"/>
</dbReference>
<name>A0ABR8FPL5_9NOSO</name>
<dbReference type="InterPro" id="IPR020845">
    <property type="entry name" value="AMP-binding_CS"/>
</dbReference>
<dbReference type="PANTHER" id="PTHR45527">
    <property type="entry name" value="NONRIBOSOMAL PEPTIDE SYNTHETASE"/>
    <property type="match status" value="1"/>
</dbReference>
<dbReference type="Pfam" id="PF00501">
    <property type="entry name" value="AMP-binding"/>
    <property type="match status" value="2"/>
</dbReference>
<comment type="cofactor">
    <cofactor evidence="1">
        <name>pantetheine 4'-phosphate</name>
        <dbReference type="ChEBI" id="CHEBI:47942"/>
    </cofactor>
</comment>
<dbReference type="InterPro" id="IPR025110">
    <property type="entry name" value="AMP-bd_C"/>
</dbReference>
<feature type="transmembrane region" description="Helical" evidence="6">
    <location>
        <begin position="98"/>
        <end position="116"/>
    </location>
</feature>
<dbReference type="PROSITE" id="PS00455">
    <property type="entry name" value="AMP_BINDING"/>
    <property type="match status" value="2"/>
</dbReference>
<dbReference type="Gene3D" id="3.30.559.10">
    <property type="entry name" value="Chloramphenicol acetyltransferase-like domain"/>
    <property type="match status" value="1"/>
</dbReference>
<dbReference type="Pfam" id="PF23024">
    <property type="entry name" value="AMP-dom_DIP2-like"/>
    <property type="match status" value="1"/>
</dbReference>
<dbReference type="Pfam" id="PF05185">
    <property type="entry name" value="PRMT5"/>
    <property type="match status" value="1"/>
</dbReference>
<keyword evidence="9" id="KW-1185">Reference proteome</keyword>
<dbReference type="Gene3D" id="2.30.38.10">
    <property type="entry name" value="Luciferase, Domain 3"/>
    <property type="match status" value="1"/>
</dbReference>
<dbReference type="Pfam" id="PF13193">
    <property type="entry name" value="AMP-binding_C"/>
    <property type="match status" value="1"/>
</dbReference>
<dbReference type="CDD" id="cd02440">
    <property type="entry name" value="AdoMet_MTases"/>
    <property type="match status" value="1"/>
</dbReference>
<dbReference type="Gene3D" id="3.30.300.30">
    <property type="match status" value="3"/>
</dbReference>
<comment type="caution">
    <text evidence="8">The sequence shown here is derived from an EMBL/GenBank/DDBJ whole genome shotgun (WGS) entry which is preliminary data.</text>
</comment>
<evidence type="ECO:0000256" key="3">
    <source>
        <dbReference type="ARBA" id="ARBA00022553"/>
    </source>
</evidence>
<dbReference type="InterPro" id="IPR045851">
    <property type="entry name" value="AMP-bd_C_sf"/>
</dbReference>
<dbReference type="InterPro" id="IPR001242">
    <property type="entry name" value="Condensation_dom"/>
</dbReference>
<feature type="domain" description="Carrier" evidence="7">
    <location>
        <begin position="2048"/>
        <end position="2123"/>
    </location>
</feature>
<dbReference type="InterPro" id="IPR040097">
    <property type="entry name" value="FAAL/FAAC"/>
</dbReference>
<dbReference type="InterPro" id="IPR025799">
    <property type="entry name" value="Arg_MeTrfase"/>
</dbReference>
<dbReference type="Proteomes" id="UP000603457">
    <property type="component" value="Unassembled WGS sequence"/>
</dbReference>
<dbReference type="SUPFAM" id="SSF53335">
    <property type="entry name" value="S-adenosyl-L-methionine-dependent methyltransferases"/>
    <property type="match status" value="1"/>
</dbReference>